<dbReference type="Gene3D" id="1.10.287.1080">
    <property type="entry name" value="MazG-like"/>
    <property type="match status" value="1"/>
</dbReference>
<feature type="non-terminal residue" evidence="1">
    <location>
        <position position="1"/>
    </location>
</feature>
<dbReference type="PANTHER" id="PTHR46523:SF1">
    <property type="entry name" value="DCTP PYROPHOSPHATASE 1"/>
    <property type="match status" value="1"/>
</dbReference>
<evidence type="ECO:0008006" key="2">
    <source>
        <dbReference type="Google" id="ProtNLM"/>
    </source>
</evidence>
<dbReference type="SUPFAM" id="SSF101386">
    <property type="entry name" value="all-alpha NTP pyrophosphatases"/>
    <property type="match status" value="1"/>
</dbReference>
<comment type="caution">
    <text evidence="1">The sequence shown here is derived from an EMBL/GenBank/DDBJ whole genome shotgun (WGS) entry which is preliminary data.</text>
</comment>
<evidence type="ECO:0000313" key="1">
    <source>
        <dbReference type="EMBL" id="GAG83712.1"/>
    </source>
</evidence>
<dbReference type="AlphaFoldDB" id="X1BRC0"/>
<dbReference type="Pfam" id="PF12643">
    <property type="entry name" value="MazG-like"/>
    <property type="match status" value="1"/>
</dbReference>
<organism evidence="1">
    <name type="scientific">marine sediment metagenome</name>
    <dbReference type="NCBI Taxonomy" id="412755"/>
    <lineage>
        <taxon>unclassified sequences</taxon>
        <taxon>metagenomes</taxon>
        <taxon>ecological metagenomes</taxon>
    </lineage>
</organism>
<accession>X1BRC0</accession>
<proteinExistence type="predicted"/>
<dbReference type="PANTHER" id="PTHR46523">
    <property type="entry name" value="DCTP PYROPHOSPHATASE 1"/>
    <property type="match status" value="1"/>
</dbReference>
<dbReference type="GO" id="GO:0009143">
    <property type="term" value="P:nucleoside triphosphate catabolic process"/>
    <property type="evidence" value="ECO:0007669"/>
    <property type="project" value="InterPro"/>
</dbReference>
<dbReference type="InterPro" id="IPR052555">
    <property type="entry name" value="dCTP_Pyrophosphatase"/>
</dbReference>
<sequence length="78" mass="9124">LIQWITTEESRTLHLDKAYKNKIEEELADIATYLLNLCNVLKIDLGNAIAKKLEMNAQRYPVDLVRGKAGKYKEYRRK</sequence>
<dbReference type="InterPro" id="IPR025984">
    <property type="entry name" value="DCTPP"/>
</dbReference>
<protein>
    <recommendedName>
        <fullName evidence="2">NTP pyrophosphohydrolase MazG putative catalytic core domain-containing protein</fullName>
    </recommendedName>
</protein>
<reference evidence="1" key="1">
    <citation type="journal article" date="2014" name="Front. Microbiol.">
        <title>High frequency of phylogenetically diverse reductive dehalogenase-homologous genes in deep subseafloor sedimentary metagenomes.</title>
        <authorList>
            <person name="Kawai M."/>
            <person name="Futagami T."/>
            <person name="Toyoda A."/>
            <person name="Takaki Y."/>
            <person name="Nishi S."/>
            <person name="Hori S."/>
            <person name="Arai W."/>
            <person name="Tsubouchi T."/>
            <person name="Morono Y."/>
            <person name="Uchiyama I."/>
            <person name="Ito T."/>
            <person name="Fujiyama A."/>
            <person name="Inagaki F."/>
            <person name="Takami H."/>
        </authorList>
    </citation>
    <scope>NUCLEOTIDE SEQUENCE</scope>
    <source>
        <strain evidence="1">Expedition CK06-06</strain>
    </source>
</reference>
<dbReference type="EMBL" id="BART01016594">
    <property type="protein sequence ID" value="GAG83712.1"/>
    <property type="molecule type" value="Genomic_DNA"/>
</dbReference>
<dbReference type="GO" id="GO:0047429">
    <property type="term" value="F:nucleoside triphosphate diphosphatase activity"/>
    <property type="evidence" value="ECO:0007669"/>
    <property type="project" value="InterPro"/>
</dbReference>
<gene>
    <name evidence="1" type="ORF">S01H4_31865</name>
</gene>
<name>X1BRC0_9ZZZZ</name>